<proteinExistence type="predicted"/>
<organism evidence="1 2">
    <name type="scientific">Araneus ventricosus</name>
    <name type="common">Orbweaver spider</name>
    <name type="synonym">Epeira ventricosa</name>
    <dbReference type="NCBI Taxonomy" id="182803"/>
    <lineage>
        <taxon>Eukaryota</taxon>
        <taxon>Metazoa</taxon>
        <taxon>Ecdysozoa</taxon>
        <taxon>Arthropoda</taxon>
        <taxon>Chelicerata</taxon>
        <taxon>Arachnida</taxon>
        <taxon>Araneae</taxon>
        <taxon>Araneomorphae</taxon>
        <taxon>Entelegynae</taxon>
        <taxon>Araneoidea</taxon>
        <taxon>Araneidae</taxon>
        <taxon>Araneus</taxon>
    </lineage>
</organism>
<comment type="caution">
    <text evidence="1">The sequence shown here is derived from an EMBL/GenBank/DDBJ whole genome shotgun (WGS) entry which is preliminary data.</text>
</comment>
<accession>A0A4Y2DG88</accession>
<evidence type="ECO:0000313" key="2">
    <source>
        <dbReference type="Proteomes" id="UP000499080"/>
    </source>
</evidence>
<keyword evidence="2" id="KW-1185">Reference proteome</keyword>
<dbReference type="Proteomes" id="UP000499080">
    <property type="component" value="Unassembled WGS sequence"/>
</dbReference>
<sequence length="101" mass="11306">MTGGPCIPARAEPSLRGRPQHVLDSRDISLPSTNPPVSIVWSIRLKTKDKKKKALGPNFCSGEEHQKLGWGSRAEIFFLCAAKKKKLFVCSLNYEMRNCFS</sequence>
<dbReference type="EMBL" id="BGPR01000350">
    <property type="protein sequence ID" value="GBM14864.1"/>
    <property type="molecule type" value="Genomic_DNA"/>
</dbReference>
<protein>
    <submittedName>
        <fullName evidence="1">Uncharacterized protein</fullName>
    </submittedName>
</protein>
<reference evidence="1 2" key="1">
    <citation type="journal article" date="2019" name="Sci. Rep.">
        <title>Orb-weaving spider Araneus ventricosus genome elucidates the spidroin gene catalogue.</title>
        <authorList>
            <person name="Kono N."/>
            <person name="Nakamura H."/>
            <person name="Ohtoshi R."/>
            <person name="Moran D.A.P."/>
            <person name="Shinohara A."/>
            <person name="Yoshida Y."/>
            <person name="Fujiwara M."/>
            <person name="Mori M."/>
            <person name="Tomita M."/>
            <person name="Arakawa K."/>
        </authorList>
    </citation>
    <scope>NUCLEOTIDE SEQUENCE [LARGE SCALE GENOMIC DNA]</scope>
</reference>
<name>A0A4Y2DG88_ARAVE</name>
<gene>
    <name evidence="1" type="ORF">AVEN_28592_1</name>
</gene>
<dbReference type="AlphaFoldDB" id="A0A4Y2DG88"/>
<evidence type="ECO:0000313" key="1">
    <source>
        <dbReference type="EMBL" id="GBM14864.1"/>
    </source>
</evidence>